<dbReference type="EMBL" id="QGGV01000007">
    <property type="protein sequence ID" value="PWK55518.1"/>
    <property type="molecule type" value="Genomic_DNA"/>
</dbReference>
<accession>A0A316G3X3</accession>
<sequence>MRSSTAKVTFSSPFSLPGISRELPAGDYEVVVEEELLLGLTFEAWRRTATYLTVNGRGKHSGRTELHAISDSDLNMALKRDAAVNLNIDDSDTAISLQEDSK</sequence>
<name>A0A316G3X3_9RHOB</name>
<comment type="caution">
    <text evidence="1">The sequence shown here is derived from an EMBL/GenBank/DDBJ whole genome shotgun (WGS) entry which is preliminary data.</text>
</comment>
<evidence type="ECO:0000313" key="1">
    <source>
        <dbReference type="EMBL" id="PWK55518.1"/>
    </source>
</evidence>
<protein>
    <submittedName>
        <fullName evidence="1">Uncharacterized protein</fullName>
    </submittedName>
</protein>
<dbReference type="KEGG" id="salo:EF888_07380"/>
<dbReference type="RefSeq" id="WP_109760105.1">
    <property type="nucleotide sequence ID" value="NZ_CP034588.1"/>
</dbReference>
<reference evidence="1 2" key="1">
    <citation type="submission" date="2018-05" db="EMBL/GenBank/DDBJ databases">
        <title>Genomic Encyclopedia of Type Strains, Phase IV (KMG-IV): sequencing the most valuable type-strain genomes for metagenomic binning, comparative biology and taxonomic classification.</title>
        <authorList>
            <person name="Goeker M."/>
        </authorList>
    </citation>
    <scope>NUCLEOTIDE SEQUENCE [LARGE SCALE GENOMIC DNA]</scope>
    <source>
        <strain evidence="1 2">DSM 103371</strain>
    </source>
</reference>
<proteinExistence type="predicted"/>
<dbReference type="OrthoDB" id="8378722at2"/>
<evidence type="ECO:0000313" key="2">
    <source>
        <dbReference type="Proteomes" id="UP000245390"/>
    </source>
</evidence>
<gene>
    <name evidence="1" type="ORF">C8D95_107184</name>
</gene>
<organism evidence="1 2">
    <name type="scientific">Silicimonas algicola</name>
    <dbReference type="NCBI Taxonomy" id="1826607"/>
    <lineage>
        <taxon>Bacteria</taxon>
        <taxon>Pseudomonadati</taxon>
        <taxon>Pseudomonadota</taxon>
        <taxon>Alphaproteobacteria</taxon>
        <taxon>Rhodobacterales</taxon>
        <taxon>Paracoccaceae</taxon>
    </lineage>
</organism>
<keyword evidence="2" id="KW-1185">Reference proteome</keyword>
<dbReference type="AlphaFoldDB" id="A0A316G3X3"/>
<dbReference type="Proteomes" id="UP000245390">
    <property type="component" value="Unassembled WGS sequence"/>
</dbReference>